<dbReference type="PANTHER" id="PTHR22848">
    <property type="entry name" value="WD40 REPEAT PROTEIN"/>
    <property type="match status" value="1"/>
</dbReference>
<keyword evidence="4" id="KW-0677">Repeat</keyword>
<evidence type="ECO:0000256" key="1">
    <source>
        <dbReference type="ARBA" id="ARBA00004324"/>
    </source>
</evidence>
<dbReference type="EMBL" id="LNIX01000020">
    <property type="protein sequence ID" value="OXA44149.1"/>
    <property type="molecule type" value="Genomic_DNA"/>
</dbReference>
<dbReference type="STRING" id="158441.A0A226DG36"/>
<evidence type="ECO:0000259" key="10">
    <source>
        <dbReference type="PROSITE" id="PS50897"/>
    </source>
</evidence>
<dbReference type="GO" id="GO:0000398">
    <property type="term" value="P:mRNA splicing, via spliceosome"/>
    <property type="evidence" value="ECO:0007669"/>
    <property type="project" value="InterPro"/>
</dbReference>
<dbReference type="InterPro" id="IPR020472">
    <property type="entry name" value="WD40_PAC1"/>
</dbReference>
<dbReference type="InterPro" id="IPR015943">
    <property type="entry name" value="WD40/YVTN_repeat-like_dom_sf"/>
</dbReference>
<evidence type="ECO:0000313" key="12">
    <source>
        <dbReference type="Proteomes" id="UP000198287"/>
    </source>
</evidence>
<comment type="subcellular location">
    <subcellularLocation>
        <location evidence="1">Nucleus speckle</location>
    </subcellularLocation>
</comment>
<dbReference type="FunFam" id="2.130.10.10:FF:000140">
    <property type="entry name" value="SMU1, DNA replication regulator and spliceosomal factor"/>
    <property type="match status" value="1"/>
</dbReference>
<dbReference type="OMA" id="MMKQQEP"/>
<dbReference type="PROSITE" id="PS00678">
    <property type="entry name" value="WD_REPEATS_1"/>
    <property type="match status" value="1"/>
</dbReference>
<dbReference type="Pfam" id="PF00400">
    <property type="entry name" value="WD40"/>
    <property type="match status" value="5"/>
</dbReference>
<dbReference type="Pfam" id="PF17814">
    <property type="entry name" value="LisH_TPL"/>
    <property type="match status" value="1"/>
</dbReference>
<keyword evidence="12" id="KW-1185">Reference proteome</keyword>
<evidence type="ECO:0000256" key="3">
    <source>
        <dbReference type="ARBA" id="ARBA00022664"/>
    </source>
</evidence>
<dbReference type="PROSITE" id="PS50896">
    <property type="entry name" value="LISH"/>
    <property type="match status" value="1"/>
</dbReference>
<evidence type="ECO:0000256" key="6">
    <source>
        <dbReference type="ARBA" id="ARBA00023242"/>
    </source>
</evidence>
<evidence type="ECO:0000256" key="4">
    <source>
        <dbReference type="ARBA" id="ARBA00022737"/>
    </source>
</evidence>
<gene>
    <name evidence="11" type="ORF">Fcan01_21302</name>
</gene>
<dbReference type="InterPro" id="IPR019775">
    <property type="entry name" value="WD40_repeat_CS"/>
</dbReference>
<dbReference type="InterPro" id="IPR006595">
    <property type="entry name" value="CTLH_C"/>
</dbReference>
<evidence type="ECO:0000256" key="9">
    <source>
        <dbReference type="PROSITE-ProRule" id="PRU00221"/>
    </source>
</evidence>
<dbReference type="CDD" id="cd00200">
    <property type="entry name" value="WD40"/>
    <property type="match status" value="1"/>
</dbReference>
<sequence length="513" mass="57610">MSIEIESTDIIRLIQQFLKESNLQRSLQAMQEETGVSLNTVDSVESFSADITNGHWDIVLKVTQSLKLPDKKLIDLYEQVVIELIELRELGAARSLLRQTDPMIMMKQSEPERYMHLENLLARSYFDPREAYLEGSGKEKRRAAIAQALSGEVSVVPPSRLLALLAQALKWQQHQGLLPPGTAIDLFRGKASMKEQEDERYPTQMVKQIKFTQKNHVECAKFSQDGQYLVSGSVDGFIEVWNFTTGKIRKDLKYQAQDNYMMMEEPVLCLTFSRDSEMLASGSGAGKIKIWKIATGQCLRRFEKAHSKGVTAMQFSKDNSQVVSSSFDHTIRLHGLKSGKCIKEWRGHTSFVNELAFTQDTHNIISASSDGTIKIWGMKGTEAIHTFKSLGGTGAVDIPINTIAILPKNPDHFVVCNRSNTVVIMNMQGQIVKSFTSGKREGGDFVCATISPRGEWIYCVGEDKVLYCFSVATGKLERTLTVHDKDVIGINHHPHQNLICTYSEDATLKLWKP</sequence>
<feature type="repeat" description="WD" evidence="9">
    <location>
        <begin position="480"/>
        <end position="513"/>
    </location>
</feature>
<comment type="caution">
    <text evidence="11">The sequence shown here is derived from an EMBL/GenBank/DDBJ whole genome shotgun (WGS) entry which is preliminary data.</text>
</comment>
<dbReference type="InterPro" id="IPR001680">
    <property type="entry name" value="WD40_rpt"/>
</dbReference>
<dbReference type="InterPro" id="IPR036322">
    <property type="entry name" value="WD40_repeat_dom_sf"/>
</dbReference>
<dbReference type="PROSITE" id="PS50082">
    <property type="entry name" value="WD_REPEATS_2"/>
    <property type="match status" value="5"/>
</dbReference>
<comment type="similarity">
    <text evidence="7">Belongs to the WD repeat SMU1 family.</text>
</comment>
<dbReference type="PRINTS" id="PR00320">
    <property type="entry name" value="GPROTEINBRPT"/>
</dbReference>
<keyword evidence="2 9" id="KW-0853">WD repeat</keyword>
<feature type="repeat" description="WD" evidence="9">
    <location>
        <begin position="303"/>
        <end position="344"/>
    </location>
</feature>
<organism evidence="11 12">
    <name type="scientific">Folsomia candida</name>
    <name type="common">Springtail</name>
    <dbReference type="NCBI Taxonomy" id="158441"/>
    <lineage>
        <taxon>Eukaryota</taxon>
        <taxon>Metazoa</taxon>
        <taxon>Ecdysozoa</taxon>
        <taxon>Arthropoda</taxon>
        <taxon>Hexapoda</taxon>
        <taxon>Collembola</taxon>
        <taxon>Entomobryomorpha</taxon>
        <taxon>Isotomoidea</taxon>
        <taxon>Isotomidae</taxon>
        <taxon>Proisotominae</taxon>
        <taxon>Folsomia</taxon>
    </lineage>
</organism>
<feature type="repeat" description="WD" evidence="9">
    <location>
        <begin position="345"/>
        <end position="386"/>
    </location>
</feature>
<feature type="repeat" description="WD" evidence="9">
    <location>
        <begin position="210"/>
        <end position="251"/>
    </location>
</feature>
<keyword evidence="5" id="KW-0508">mRNA splicing</keyword>
<dbReference type="SMART" id="SM00320">
    <property type="entry name" value="WD40"/>
    <property type="match status" value="7"/>
</dbReference>
<feature type="domain" description="CTLH" evidence="10">
    <location>
        <begin position="40"/>
        <end position="92"/>
    </location>
</feature>
<protein>
    <recommendedName>
        <fullName evidence="8">WD40 repeat-containing protein SMU1</fullName>
    </recommendedName>
</protein>
<keyword evidence="3" id="KW-0507">mRNA processing</keyword>
<feature type="repeat" description="WD" evidence="9">
    <location>
        <begin position="260"/>
        <end position="301"/>
    </location>
</feature>
<dbReference type="SMART" id="SM00668">
    <property type="entry name" value="CTLH"/>
    <property type="match status" value="1"/>
</dbReference>
<dbReference type="PROSITE" id="PS50897">
    <property type="entry name" value="CTLH"/>
    <property type="match status" value="1"/>
</dbReference>
<dbReference type="AlphaFoldDB" id="A0A226DG36"/>
<dbReference type="Gene3D" id="2.130.10.10">
    <property type="entry name" value="YVTN repeat-like/Quinoprotein amine dehydrogenase"/>
    <property type="match status" value="2"/>
</dbReference>
<dbReference type="OrthoDB" id="538223at2759"/>
<proteinExistence type="inferred from homology"/>
<dbReference type="InterPro" id="IPR006594">
    <property type="entry name" value="LisH"/>
</dbReference>
<evidence type="ECO:0000256" key="5">
    <source>
        <dbReference type="ARBA" id="ARBA00023187"/>
    </source>
</evidence>
<evidence type="ECO:0000313" key="11">
    <source>
        <dbReference type="EMBL" id="OXA44149.1"/>
    </source>
</evidence>
<dbReference type="SUPFAM" id="SSF50978">
    <property type="entry name" value="WD40 repeat-like"/>
    <property type="match status" value="1"/>
</dbReference>
<evidence type="ECO:0000256" key="8">
    <source>
        <dbReference type="ARBA" id="ARBA00026184"/>
    </source>
</evidence>
<dbReference type="Proteomes" id="UP000198287">
    <property type="component" value="Unassembled WGS sequence"/>
</dbReference>
<dbReference type="InterPro" id="IPR054532">
    <property type="entry name" value="TPL_SMU1_LisH-like"/>
</dbReference>
<accession>A0A226DG36</accession>
<dbReference type="GO" id="GO:0016607">
    <property type="term" value="C:nuclear speck"/>
    <property type="evidence" value="ECO:0007669"/>
    <property type="project" value="UniProtKB-SubCell"/>
</dbReference>
<dbReference type="PROSITE" id="PS50294">
    <property type="entry name" value="WD_REPEATS_REGION"/>
    <property type="match status" value="3"/>
</dbReference>
<keyword evidence="6" id="KW-0539">Nucleus</keyword>
<dbReference type="SMART" id="SM00667">
    <property type="entry name" value="LisH"/>
    <property type="match status" value="1"/>
</dbReference>
<evidence type="ECO:0000256" key="7">
    <source>
        <dbReference type="ARBA" id="ARBA00025801"/>
    </source>
</evidence>
<dbReference type="InterPro" id="IPR045184">
    <property type="entry name" value="SMU1"/>
</dbReference>
<evidence type="ECO:0000256" key="2">
    <source>
        <dbReference type="ARBA" id="ARBA00022574"/>
    </source>
</evidence>
<name>A0A226DG36_FOLCA</name>
<reference evidence="11 12" key="1">
    <citation type="submission" date="2015-12" db="EMBL/GenBank/DDBJ databases">
        <title>The genome of Folsomia candida.</title>
        <authorList>
            <person name="Faddeeva A."/>
            <person name="Derks M.F."/>
            <person name="Anvar Y."/>
            <person name="Smit S."/>
            <person name="Van Straalen N."/>
            <person name="Roelofs D."/>
        </authorList>
    </citation>
    <scope>NUCLEOTIDE SEQUENCE [LARGE SCALE GENOMIC DNA]</scope>
    <source>
        <strain evidence="11 12">VU population</strain>
        <tissue evidence="11">Whole body</tissue>
    </source>
</reference>